<proteinExistence type="predicted"/>
<reference evidence="2" key="1">
    <citation type="journal article" date="2015" name="Nat. Genet.">
        <title>The genome and transcriptome of the zoonotic hookworm Ancylostoma ceylanicum identify infection-specific gene families.</title>
        <authorList>
            <person name="Schwarz E.M."/>
            <person name="Hu Y."/>
            <person name="Antoshechkin I."/>
            <person name="Miller M.M."/>
            <person name="Sternberg P.W."/>
            <person name="Aroian R.V."/>
        </authorList>
    </citation>
    <scope>NUCLEOTIDE SEQUENCE</scope>
    <source>
        <strain evidence="2">HY135</strain>
    </source>
</reference>
<organism evidence="1 2">
    <name type="scientific">Ancylostoma ceylanicum</name>
    <dbReference type="NCBI Taxonomy" id="53326"/>
    <lineage>
        <taxon>Eukaryota</taxon>
        <taxon>Metazoa</taxon>
        <taxon>Ecdysozoa</taxon>
        <taxon>Nematoda</taxon>
        <taxon>Chromadorea</taxon>
        <taxon>Rhabditida</taxon>
        <taxon>Rhabditina</taxon>
        <taxon>Rhabditomorpha</taxon>
        <taxon>Strongyloidea</taxon>
        <taxon>Ancylostomatidae</taxon>
        <taxon>Ancylostomatinae</taxon>
        <taxon>Ancylostoma</taxon>
    </lineage>
</organism>
<name>A0A016S9Q0_9BILA</name>
<sequence>MFAHFRRFLSLKTLLRLRKETKSFTQRDVLNSFRVHSALLAMVFTLATWNLKNKGWLFSPKCKARTSSILFRQRDLLILSSQIAMQDRIPVDRSGPSCRLSDCRMS</sequence>
<dbReference type="Proteomes" id="UP000024635">
    <property type="component" value="Unassembled WGS sequence"/>
</dbReference>
<comment type="caution">
    <text evidence="1">The sequence shown here is derived from an EMBL/GenBank/DDBJ whole genome shotgun (WGS) entry which is preliminary data.</text>
</comment>
<protein>
    <submittedName>
        <fullName evidence="1">Uncharacterized protein</fullName>
    </submittedName>
</protein>
<keyword evidence="2" id="KW-1185">Reference proteome</keyword>
<gene>
    <name evidence="1" type="primary">Acey_s0264.g628</name>
    <name evidence="1" type="ORF">Y032_0264g628</name>
</gene>
<dbReference type="EMBL" id="JARK01001600">
    <property type="protein sequence ID" value="EYB87380.1"/>
    <property type="molecule type" value="Genomic_DNA"/>
</dbReference>
<evidence type="ECO:0000313" key="1">
    <source>
        <dbReference type="EMBL" id="EYB87380.1"/>
    </source>
</evidence>
<dbReference type="AlphaFoldDB" id="A0A016S9Q0"/>
<evidence type="ECO:0000313" key="2">
    <source>
        <dbReference type="Proteomes" id="UP000024635"/>
    </source>
</evidence>
<accession>A0A016S9Q0</accession>